<evidence type="ECO:0000256" key="4">
    <source>
        <dbReference type="PIRSR" id="PIRSR000097-1"/>
    </source>
</evidence>
<dbReference type="PROSITE" id="PS00798">
    <property type="entry name" value="ALDOKETO_REDUCTASE_1"/>
    <property type="match status" value="1"/>
</dbReference>
<evidence type="ECO:0000256" key="1">
    <source>
        <dbReference type="ARBA" id="ARBA00007905"/>
    </source>
</evidence>
<dbReference type="PROSITE" id="PS00063">
    <property type="entry name" value="ALDOKETO_REDUCTASE_3"/>
    <property type="match status" value="1"/>
</dbReference>
<dbReference type="PRINTS" id="PR00069">
    <property type="entry name" value="ALDKETRDTASE"/>
</dbReference>
<gene>
    <name evidence="8" type="ORF">LKE01_03780</name>
</gene>
<feature type="domain" description="NADP-dependent oxidoreductase" evidence="7">
    <location>
        <begin position="32"/>
        <end position="266"/>
    </location>
</feature>
<dbReference type="PANTHER" id="PTHR43827">
    <property type="entry name" value="2,5-DIKETO-D-GLUCONIC ACID REDUCTASE"/>
    <property type="match status" value="1"/>
</dbReference>
<organism evidence="8 9">
    <name type="scientific">Lentilactobacillus kefiri</name>
    <name type="common">Lactobacillus kefiri</name>
    <dbReference type="NCBI Taxonomy" id="33962"/>
    <lineage>
        <taxon>Bacteria</taxon>
        <taxon>Bacillati</taxon>
        <taxon>Bacillota</taxon>
        <taxon>Bacilli</taxon>
        <taxon>Lactobacillales</taxon>
        <taxon>Lactobacillaceae</taxon>
        <taxon>Lentilactobacillus</taxon>
    </lineage>
</organism>
<dbReference type="PIRSF" id="PIRSF000097">
    <property type="entry name" value="AKR"/>
    <property type="match status" value="1"/>
</dbReference>
<sequence length="292" mass="33301">MIKEKNNITVPTFKLNNGIEMPATGFGVFQIENNGTKKAVLDALSAGYRLIDTAQAYGNEAEVGEAIQESGIPRDLLFVTTKVWVSSTGYDATKKEFEEALIKLKLDYLDLYLIHQPYGDVYGSWRAMEDLQKEGKVRAIGISNFNADRFVDLTQHNDVTPQVNQVELNPWFQQQDELDWMKKLGIQPEAWAPFAEGKHGLFTNDVLSQIADNHKKGVGQVVLRWLYQRGVVTLAKSVHKKRMEQNINIFDFELTSEEMKLIQQLDMKESAFFDHRDPKMVERLGGGGRWEE</sequence>
<dbReference type="AlphaFoldDB" id="A0A511DWM4"/>
<evidence type="ECO:0000256" key="2">
    <source>
        <dbReference type="ARBA" id="ARBA00022857"/>
    </source>
</evidence>
<dbReference type="InterPro" id="IPR023210">
    <property type="entry name" value="NADP_OxRdtase_dom"/>
</dbReference>
<dbReference type="RefSeq" id="WP_056983063.1">
    <property type="nucleotide sequence ID" value="NZ_CABMMA010000001.1"/>
</dbReference>
<proteinExistence type="inferred from homology"/>
<dbReference type="Pfam" id="PF00248">
    <property type="entry name" value="Aldo_ket_red"/>
    <property type="match status" value="1"/>
</dbReference>
<comment type="caution">
    <text evidence="8">The sequence shown here is derived from an EMBL/GenBank/DDBJ whole genome shotgun (WGS) entry which is preliminary data.</text>
</comment>
<dbReference type="GeneID" id="71567053"/>
<evidence type="ECO:0000313" key="9">
    <source>
        <dbReference type="Proteomes" id="UP000321893"/>
    </source>
</evidence>
<comment type="similarity">
    <text evidence="1">Belongs to the aldo/keto reductase family.</text>
</comment>
<dbReference type="PROSITE" id="PS00062">
    <property type="entry name" value="ALDOKETO_REDUCTASE_2"/>
    <property type="match status" value="1"/>
</dbReference>
<evidence type="ECO:0000256" key="5">
    <source>
        <dbReference type="PIRSR" id="PIRSR000097-2"/>
    </source>
</evidence>
<accession>A0A511DWM4</accession>
<dbReference type="EMBL" id="BJVK01000003">
    <property type="protein sequence ID" value="GEL27558.1"/>
    <property type="molecule type" value="Genomic_DNA"/>
</dbReference>
<feature type="site" description="Lowers pKa of active site Tyr" evidence="6">
    <location>
        <position position="82"/>
    </location>
</feature>
<keyword evidence="3" id="KW-0560">Oxidoreductase</keyword>
<dbReference type="STRING" id="1423764.FC95_GL000249"/>
<dbReference type="CDD" id="cd19133">
    <property type="entry name" value="AKR_AKR5F1"/>
    <property type="match status" value="1"/>
</dbReference>
<dbReference type="SUPFAM" id="SSF51430">
    <property type="entry name" value="NAD(P)-linked oxidoreductase"/>
    <property type="match status" value="1"/>
</dbReference>
<evidence type="ECO:0000256" key="6">
    <source>
        <dbReference type="PIRSR" id="PIRSR000097-3"/>
    </source>
</evidence>
<keyword evidence="2" id="KW-0521">NADP</keyword>
<reference evidence="8" key="1">
    <citation type="submission" date="2019-07" db="EMBL/GenBank/DDBJ databases">
        <title>Whole genome shotgun sequence of Lactobacillus kefiri NBRC 15888.</title>
        <authorList>
            <person name="Hosoyama A."/>
            <person name="Uohara A."/>
            <person name="Ohji S."/>
            <person name="Ichikawa N."/>
        </authorList>
    </citation>
    <scope>NUCLEOTIDE SEQUENCE [LARGE SCALE GENOMIC DNA]</scope>
    <source>
        <strain evidence="8">NBRC 15888</strain>
    </source>
</reference>
<feature type="active site" description="Proton donor" evidence="4">
    <location>
        <position position="57"/>
    </location>
</feature>
<name>A0A511DWM4_LENKE</name>
<keyword evidence="9" id="KW-1185">Reference proteome</keyword>
<dbReference type="Gene3D" id="3.20.20.100">
    <property type="entry name" value="NADP-dependent oxidoreductase domain"/>
    <property type="match status" value="1"/>
</dbReference>
<dbReference type="FunFam" id="3.20.20.100:FF:000015">
    <property type="entry name" value="Oxidoreductase, aldo/keto reductase family"/>
    <property type="match status" value="1"/>
</dbReference>
<evidence type="ECO:0000256" key="3">
    <source>
        <dbReference type="ARBA" id="ARBA00023002"/>
    </source>
</evidence>
<feature type="binding site" evidence="5">
    <location>
        <position position="115"/>
    </location>
    <ligand>
        <name>substrate</name>
    </ligand>
</feature>
<evidence type="ECO:0000259" key="7">
    <source>
        <dbReference type="Pfam" id="PF00248"/>
    </source>
</evidence>
<dbReference type="PANTHER" id="PTHR43827:SF3">
    <property type="entry name" value="NADP-DEPENDENT OXIDOREDUCTASE DOMAIN-CONTAINING PROTEIN"/>
    <property type="match status" value="1"/>
</dbReference>
<protein>
    <submittedName>
        <fullName evidence="8">2,5-diketo-D-gluconic acid reductase</fullName>
    </submittedName>
</protein>
<dbReference type="InterPro" id="IPR036812">
    <property type="entry name" value="NAD(P)_OxRdtase_dom_sf"/>
</dbReference>
<evidence type="ECO:0000313" key="8">
    <source>
        <dbReference type="EMBL" id="GEL27558.1"/>
    </source>
</evidence>
<dbReference type="Proteomes" id="UP000321893">
    <property type="component" value="Unassembled WGS sequence"/>
</dbReference>
<dbReference type="InterPro" id="IPR018170">
    <property type="entry name" value="Aldo/ket_reductase_CS"/>
</dbReference>
<dbReference type="GO" id="GO:0016616">
    <property type="term" value="F:oxidoreductase activity, acting on the CH-OH group of donors, NAD or NADP as acceptor"/>
    <property type="evidence" value="ECO:0007669"/>
    <property type="project" value="UniProtKB-ARBA"/>
</dbReference>
<dbReference type="InterPro" id="IPR020471">
    <property type="entry name" value="AKR"/>
</dbReference>